<keyword evidence="21 25" id="KW-0472">Membrane</keyword>
<keyword evidence="14" id="KW-0479">Metal-binding</keyword>
<evidence type="ECO:0000256" key="7">
    <source>
        <dbReference type="ARBA" id="ARBA00010810"/>
    </source>
</evidence>
<evidence type="ECO:0000256" key="22">
    <source>
        <dbReference type="ARBA" id="ARBA00023211"/>
    </source>
</evidence>
<accession>A0A0G4KFJ2</accession>
<keyword evidence="19" id="KW-0406">Ion transport</keyword>
<keyword evidence="26" id="KW-0732">Signal</keyword>
<dbReference type="Pfam" id="PF02516">
    <property type="entry name" value="STT3"/>
    <property type="match status" value="1"/>
</dbReference>
<evidence type="ECO:0000256" key="5">
    <source>
        <dbReference type="ARBA" id="ARBA00004922"/>
    </source>
</evidence>
<comment type="similarity">
    <text evidence="6">Belongs to the ATPase e subunit family.</text>
</comment>
<keyword evidence="10" id="KW-0138">CF(0)</keyword>
<dbReference type="GO" id="GO:0018279">
    <property type="term" value="P:protein N-linked glycosylation via asparagine"/>
    <property type="evidence" value="ECO:0007669"/>
    <property type="project" value="TreeGrafter"/>
</dbReference>
<evidence type="ECO:0000256" key="8">
    <source>
        <dbReference type="ARBA" id="ARBA00012605"/>
    </source>
</evidence>
<evidence type="ECO:0000256" key="15">
    <source>
        <dbReference type="ARBA" id="ARBA00022781"/>
    </source>
</evidence>
<feature type="domain" description="Oligosaccharyl transferase STT3 N-terminal" evidence="27">
    <location>
        <begin position="1"/>
        <end position="80"/>
    </location>
</feature>
<keyword evidence="11" id="KW-0328">Glycosyltransferase</keyword>
<comment type="similarity">
    <text evidence="7">Belongs to the STT3 family.</text>
</comment>
<evidence type="ECO:0000256" key="4">
    <source>
        <dbReference type="ARBA" id="ARBA00004273"/>
    </source>
</evidence>
<dbReference type="GO" id="GO:0045259">
    <property type="term" value="C:proton-transporting ATP synthase complex"/>
    <property type="evidence" value="ECO:0007669"/>
    <property type="project" value="UniProtKB-KW"/>
</dbReference>
<dbReference type="GO" id="GO:0012505">
    <property type="term" value="C:endomembrane system"/>
    <property type="evidence" value="ECO:0007669"/>
    <property type="project" value="UniProtKB-SubCell"/>
</dbReference>
<evidence type="ECO:0000256" key="11">
    <source>
        <dbReference type="ARBA" id="ARBA00022676"/>
    </source>
</evidence>
<comment type="cofactor">
    <cofactor evidence="2">
        <name>Mg(2+)</name>
        <dbReference type="ChEBI" id="CHEBI:18420"/>
    </cofactor>
</comment>
<keyword evidence="15" id="KW-0375">Hydrogen ion transport</keyword>
<dbReference type="EC" id="2.4.99.18" evidence="8"/>
<dbReference type="GO" id="GO:0043687">
    <property type="term" value="P:post-translational protein modification"/>
    <property type="evidence" value="ECO:0007669"/>
    <property type="project" value="TreeGrafter"/>
</dbReference>
<feature type="chain" id="PRO_5002565118" description="dolichyl-diphosphooligosaccharide--protein glycotransferase" evidence="26">
    <location>
        <begin position="22"/>
        <end position="221"/>
    </location>
</feature>
<evidence type="ECO:0000256" key="14">
    <source>
        <dbReference type="ARBA" id="ARBA00022723"/>
    </source>
</evidence>
<evidence type="ECO:0000256" key="18">
    <source>
        <dbReference type="ARBA" id="ARBA00022989"/>
    </source>
</evidence>
<keyword evidence="17" id="KW-0460">Magnesium</keyword>
<evidence type="ECO:0000256" key="24">
    <source>
        <dbReference type="ARBA" id="ARBA00048829"/>
    </source>
</evidence>
<comment type="catalytic activity">
    <reaction evidence="24">
        <text>a di-trans,poly-cis-dolichyl diphosphooligosaccharide + L-asparaginyl-[protein] = N(4)-(oligosaccharide-(1-&gt;4)-N-acetyl-beta-D-glucosaminyl-(1-&gt;4)-N-acetyl-beta-D-glucosaminyl)-L-asparaginyl-[protein] + a di-trans,poly-cis-dolichyl diphosphate + H(+)</text>
        <dbReference type="Rhea" id="RHEA:22980"/>
        <dbReference type="Rhea" id="RHEA-COMP:12804"/>
        <dbReference type="Rhea" id="RHEA-COMP:12805"/>
        <dbReference type="Rhea" id="RHEA-COMP:19506"/>
        <dbReference type="Rhea" id="RHEA-COMP:19509"/>
        <dbReference type="ChEBI" id="CHEBI:15378"/>
        <dbReference type="ChEBI" id="CHEBI:50347"/>
        <dbReference type="ChEBI" id="CHEBI:57497"/>
        <dbReference type="ChEBI" id="CHEBI:57570"/>
        <dbReference type="ChEBI" id="CHEBI:132529"/>
        <dbReference type="EC" id="2.4.99.18"/>
    </reaction>
</comment>
<dbReference type="AlphaFoldDB" id="A0A0G4KFJ2"/>
<evidence type="ECO:0000256" key="1">
    <source>
        <dbReference type="ARBA" id="ARBA00001936"/>
    </source>
</evidence>
<evidence type="ECO:0000256" key="19">
    <source>
        <dbReference type="ARBA" id="ARBA00023065"/>
    </source>
</evidence>
<evidence type="ECO:0000259" key="27">
    <source>
        <dbReference type="Pfam" id="PF02516"/>
    </source>
</evidence>
<dbReference type="GO" id="GO:0004579">
    <property type="term" value="F:dolichyl-diphosphooligosaccharide-protein glycotransferase activity"/>
    <property type="evidence" value="ECO:0007669"/>
    <property type="project" value="UniProtKB-EC"/>
</dbReference>
<dbReference type="PANTHER" id="PTHR13872">
    <property type="entry name" value="DOLICHYL-DIPHOSPHOOLIGOSACCHARIDE--PROTEIN GLYCOSYLTRANSFERASE SUBUNIT"/>
    <property type="match status" value="1"/>
</dbReference>
<comment type="pathway">
    <text evidence="5">Protein modification; protein glycosylation.</text>
</comment>
<evidence type="ECO:0000256" key="13">
    <source>
        <dbReference type="ARBA" id="ARBA00022692"/>
    </source>
</evidence>
<dbReference type="InterPro" id="IPR048307">
    <property type="entry name" value="STT3_N"/>
</dbReference>
<dbReference type="InterPro" id="IPR008386">
    <property type="entry name" value="ATP_synth_F0_esu_mt"/>
</dbReference>
<evidence type="ECO:0000256" key="10">
    <source>
        <dbReference type="ARBA" id="ARBA00022547"/>
    </source>
</evidence>
<keyword evidence="9" id="KW-0813">Transport</keyword>
<reference evidence="29" key="1">
    <citation type="submission" date="2015-05" db="EMBL/GenBank/DDBJ databases">
        <authorList>
            <person name="Fogelqvist Johan"/>
        </authorList>
    </citation>
    <scope>NUCLEOTIDE SEQUENCE [LARGE SCALE GENOMIC DNA]</scope>
</reference>
<dbReference type="UniPathway" id="UPA00378"/>
<dbReference type="GO" id="GO:0015078">
    <property type="term" value="F:proton transmembrane transporter activity"/>
    <property type="evidence" value="ECO:0007669"/>
    <property type="project" value="InterPro"/>
</dbReference>
<evidence type="ECO:0000256" key="25">
    <source>
        <dbReference type="SAM" id="Phobius"/>
    </source>
</evidence>
<organism evidence="28 29">
    <name type="scientific">Verticillium longisporum</name>
    <name type="common">Verticillium dahliae var. longisporum</name>
    <dbReference type="NCBI Taxonomy" id="100787"/>
    <lineage>
        <taxon>Eukaryota</taxon>
        <taxon>Fungi</taxon>
        <taxon>Dikarya</taxon>
        <taxon>Ascomycota</taxon>
        <taxon>Pezizomycotina</taxon>
        <taxon>Sordariomycetes</taxon>
        <taxon>Hypocreomycetidae</taxon>
        <taxon>Glomerellales</taxon>
        <taxon>Plectosphaerellaceae</taxon>
        <taxon>Verticillium</taxon>
    </lineage>
</organism>
<protein>
    <recommendedName>
        <fullName evidence="8">dolichyl-diphosphooligosaccharide--protein glycotransferase</fullName>
        <ecNumber evidence="8">2.4.99.18</ecNumber>
    </recommendedName>
</protein>
<evidence type="ECO:0000256" key="17">
    <source>
        <dbReference type="ARBA" id="ARBA00022842"/>
    </source>
</evidence>
<name>A0A0G4KFJ2_VERLO</name>
<evidence type="ECO:0000313" key="29">
    <source>
        <dbReference type="Proteomes" id="UP000045706"/>
    </source>
</evidence>
<evidence type="ECO:0000256" key="23">
    <source>
        <dbReference type="ARBA" id="ARBA00023310"/>
    </source>
</evidence>
<evidence type="ECO:0000256" key="26">
    <source>
        <dbReference type="SAM" id="SignalP"/>
    </source>
</evidence>
<keyword evidence="20" id="KW-0496">Mitochondrion</keyword>
<evidence type="ECO:0000256" key="3">
    <source>
        <dbReference type="ARBA" id="ARBA00004127"/>
    </source>
</evidence>
<comment type="subcellular location">
    <subcellularLocation>
        <location evidence="3">Endomembrane system</location>
        <topology evidence="3">Multi-pass membrane protein</topology>
    </subcellularLocation>
    <subcellularLocation>
        <location evidence="4">Mitochondrion inner membrane</location>
    </subcellularLocation>
</comment>
<gene>
    <name evidence="28" type="ORF">BN1723_000058</name>
</gene>
<keyword evidence="16" id="KW-0999">Mitochondrion inner membrane</keyword>
<keyword evidence="12" id="KW-0808">Transferase</keyword>
<feature type="transmembrane region" description="Helical" evidence="25">
    <location>
        <begin position="31"/>
        <end position="56"/>
    </location>
</feature>
<dbReference type="EMBL" id="CVQI01000001">
    <property type="protein sequence ID" value="CRJ86024.1"/>
    <property type="molecule type" value="Genomic_DNA"/>
</dbReference>
<dbReference type="Pfam" id="PF05680">
    <property type="entry name" value="ATP-synt_E"/>
    <property type="match status" value="1"/>
</dbReference>
<feature type="signal peptide" evidence="26">
    <location>
        <begin position="1"/>
        <end position="21"/>
    </location>
</feature>
<evidence type="ECO:0000256" key="12">
    <source>
        <dbReference type="ARBA" id="ARBA00022679"/>
    </source>
</evidence>
<evidence type="ECO:0000313" key="28">
    <source>
        <dbReference type="EMBL" id="CRJ86024.1"/>
    </source>
</evidence>
<evidence type="ECO:0000256" key="21">
    <source>
        <dbReference type="ARBA" id="ARBA00023136"/>
    </source>
</evidence>
<dbReference type="GO" id="GO:0046872">
    <property type="term" value="F:metal ion binding"/>
    <property type="evidence" value="ECO:0007669"/>
    <property type="project" value="UniProtKB-KW"/>
</dbReference>
<dbReference type="InterPro" id="IPR003674">
    <property type="entry name" value="Oligo_trans_STT3"/>
</dbReference>
<keyword evidence="23" id="KW-0066">ATP synthesis</keyword>
<keyword evidence="13 25" id="KW-0812">Transmembrane</keyword>
<dbReference type="Proteomes" id="UP000045706">
    <property type="component" value="Unassembled WGS sequence"/>
</dbReference>
<evidence type="ECO:0000256" key="16">
    <source>
        <dbReference type="ARBA" id="ARBA00022792"/>
    </source>
</evidence>
<keyword evidence="22" id="KW-0464">Manganese</keyword>
<dbReference type="GO" id="GO:0005743">
    <property type="term" value="C:mitochondrial inner membrane"/>
    <property type="evidence" value="ECO:0007669"/>
    <property type="project" value="UniProtKB-SubCell"/>
</dbReference>
<evidence type="ECO:0000256" key="9">
    <source>
        <dbReference type="ARBA" id="ARBA00022448"/>
    </source>
</evidence>
<evidence type="ECO:0000256" key="2">
    <source>
        <dbReference type="ARBA" id="ARBA00001946"/>
    </source>
</evidence>
<dbReference type="PANTHER" id="PTHR13872:SF1">
    <property type="entry name" value="DOLICHYL-DIPHOSPHOOLIGOSACCHARIDE--PROTEIN GLYCOSYLTRANSFERASE SUBUNIT STT3B"/>
    <property type="match status" value="1"/>
</dbReference>
<evidence type="ECO:0000256" key="6">
    <source>
        <dbReference type="ARBA" id="ARBA00007333"/>
    </source>
</evidence>
<proteinExistence type="inferred from homology"/>
<keyword evidence="18 25" id="KW-1133">Transmembrane helix</keyword>
<comment type="cofactor">
    <cofactor evidence="1">
        <name>Mn(2+)</name>
        <dbReference type="ChEBI" id="CHEBI:29035"/>
    </cofactor>
</comment>
<sequence length="221" mass="24237">MPALGMFGFLQLVAFIDYVRSALPARQFQNFLYTMVALTFGLGLAGVVALTQLGYIAPWGGRFYSLWDTGYAKIHIPIIAGLFLAVQASRLTAQNLNPCADCNFPPSIHPNDFYKRRRSILGSTDLIANPSLGLQVLRYTALGLGIFYGFSHQRSITASQKAAAAQKEYDHKQQLINQAKAEYAKKNSPVAAATTSSANQDPLDPKFDLEAYLTNLAKENP</sequence>
<dbReference type="GO" id="GO:0015986">
    <property type="term" value="P:proton motive force-driven ATP synthesis"/>
    <property type="evidence" value="ECO:0007669"/>
    <property type="project" value="InterPro"/>
</dbReference>
<evidence type="ECO:0000256" key="20">
    <source>
        <dbReference type="ARBA" id="ARBA00023128"/>
    </source>
</evidence>